<organism evidence="2 3">
    <name type="scientific">Candidatus Magasanikbacteria bacterium RIFCSPLOWO2_02_FULL_44_11</name>
    <dbReference type="NCBI Taxonomy" id="1798689"/>
    <lineage>
        <taxon>Bacteria</taxon>
        <taxon>Candidatus Magasanikiibacteriota</taxon>
    </lineage>
</organism>
<keyword evidence="1" id="KW-0812">Transmembrane</keyword>
<gene>
    <name evidence="2" type="ORF">A3I29_02910</name>
</gene>
<protein>
    <submittedName>
        <fullName evidence="2">Uncharacterized protein</fullName>
    </submittedName>
</protein>
<accession>A0A1F6NAH4</accession>
<keyword evidence="1" id="KW-1133">Transmembrane helix</keyword>
<dbReference type="EMBL" id="MFQK01000015">
    <property type="protein sequence ID" value="OGH80926.1"/>
    <property type="molecule type" value="Genomic_DNA"/>
</dbReference>
<evidence type="ECO:0000256" key="1">
    <source>
        <dbReference type="SAM" id="Phobius"/>
    </source>
</evidence>
<evidence type="ECO:0000313" key="3">
    <source>
        <dbReference type="Proteomes" id="UP000178726"/>
    </source>
</evidence>
<comment type="caution">
    <text evidence="2">The sequence shown here is derived from an EMBL/GenBank/DDBJ whole genome shotgun (WGS) entry which is preliminary data.</text>
</comment>
<sequence>MPYYYYIATSTEQLPFATYPRYHGWMMGGNWTGGSWAWLMYASMVIFNILIAALLVLAIIWFIKQIRK</sequence>
<proteinExistence type="predicted"/>
<feature type="transmembrane region" description="Helical" evidence="1">
    <location>
        <begin position="36"/>
        <end position="63"/>
    </location>
</feature>
<dbReference type="STRING" id="1798689.A3I29_02910"/>
<evidence type="ECO:0000313" key="2">
    <source>
        <dbReference type="EMBL" id="OGH80926.1"/>
    </source>
</evidence>
<reference evidence="2 3" key="1">
    <citation type="journal article" date="2016" name="Nat. Commun.">
        <title>Thousands of microbial genomes shed light on interconnected biogeochemical processes in an aquifer system.</title>
        <authorList>
            <person name="Anantharaman K."/>
            <person name="Brown C.T."/>
            <person name="Hug L.A."/>
            <person name="Sharon I."/>
            <person name="Castelle C.J."/>
            <person name="Probst A.J."/>
            <person name="Thomas B.C."/>
            <person name="Singh A."/>
            <person name="Wilkins M.J."/>
            <person name="Karaoz U."/>
            <person name="Brodie E.L."/>
            <person name="Williams K.H."/>
            <person name="Hubbard S.S."/>
            <person name="Banfield J.F."/>
        </authorList>
    </citation>
    <scope>NUCLEOTIDE SEQUENCE [LARGE SCALE GENOMIC DNA]</scope>
</reference>
<name>A0A1F6NAH4_9BACT</name>
<keyword evidence="1" id="KW-0472">Membrane</keyword>
<dbReference type="AlphaFoldDB" id="A0A1F6NAH4"/>
<dbReference type="Proteomes" id="UP000178726">
    <property type="component" value="Unassembled WGS sequence"/>
</dbReference>